<feature type="region of interest" description="Disordered" evidence="2">
    <location>
        <begin position="271"/>
        <end position="303"/>
    </location>
</feature>
<feature type="compositionally biased region" description="Polar residues" evidence="2">
    <location>
        <begin position="1231"/>
        <end position="1243"/>
    </location>
</feature>
<name>A0AAD5PUS8_9CRUS</name>
<feature type="compositionally biased region" description="Polar residues" evidence="2">
    <location>
        <begin position="126"/>
        <end position="140"/>
    </location>
</feature>
<feature type="compositionally biased region" description="Polar residues" evidence="2">
    <location>
        <begin position="1342"/>
        <end position="1375"/>
    </location>
</feature>
<feature type="domain" description="Pleckstrin homology" evidence="3">
    <location>
        <begin position="2056"/>
        <end position="2164"/>
    </location>
</feature>
<feature type="coiled-coil region" evidence="1">
    <location>
        <begin position="2190"/>
        <end position="2224"/>
    </location>
</feature>
<feature type="compositionally biased region" description="Low complexity" evidence="2">
    <location>
        <begin position="1312"/>
        <end position="1329"/>
    </location>
</feature>
<organism evidence="4 5">
    <name type="scientific">Daphnia sinensis</name>
    <dbReference type="NCBI Taxonomy" id="1820382"/>
    <lineage>
        <taxon>Eukaryota</taxon>
        <taxon>Metazoa</taxon>
        <taxon>Ecdysozoa</taxon>
        <taxon>Arthropoda</taxon>
        <taxon>Crustacea</taxon>
        <taxon>Branchiopoda</taxon>
        <taxon>Diplostraca</taxon>
        <taxon>Cladocera</taxon>
        <taxon>Anomopoda</taxon>
        <taxon>Daphniidae</taxon>
        <taxon>Daphnia</taxon>
        <taxon>Daphnia similis group</taxon>
    </lineage>
</organism>
<feature type="compositionally biased region" description="Low complexity" evidence="2">
    <location>
        <begin position="232"/>
        <end position="257"/>
    </location>
</feature>
<feature type="compositionally biased region" description="Basic and acidic residues" evidence="2">
    <location>
        <begin position="1377"/>
        <end position="1387"/>
    </location>
</feature>
<feature type="compositionally biased region" description="Basic residues" evidence="2">
    <location>
        <begin position="1097"/>
        <end position="1111"/>
    </location>
</feature>
<feature type="region of interest" description="Disordered" evidence="2">
    <location>
        <begin position="1617"/>
        <end position="1669"/>
    </location>
</feature>
<feature type="compositionally biased region" description="Polar residues" evidence="2">
    <location>
        <begin position="1001"/>
        <end position="1013"/>
    </location>
</feature>
<feature type="region of interest" description="Disordered" evidence="2">
    <location>
        <begin position="30"/>
        <end position="141"/>
    </location>
</feature>
<evidence type="ECO:0000256" key="1">
    <source>
        <dbReference type="SAM" id="Coils"/>
    </source>
</evidence>
<comment type="caution">
    <text evidence="4">The sequence shown here is derived from an EMBL/GenBank/DDBJ whole genome shotgun (WGS) entry which is preliminary data.</text>
</comment>
<feature type="region of interest" description="Disordered" evidence="2">
    <location>
        <begin position="161"/>
        <end position="181"/>
    </location>
</feature>
<feature type="region of interest" description="Disordered" evidence="2">
    <location>
        <begin position="322"/>
        <end position="347"/>
    </location>
</feature>
<feature type="region of interest" description="Disordered" evidence="2">
    <location>
        <begin position="2318"/>
        <end position="2388"/>
    </location>
</feature>
<feature type="compositionally biased region" description="Polar residues" evidence="2">
    <location>
        <begin position="1712"/>
        <end position="1721"/>
    </location>
</feature>
<feature type="coiled-coil region" evidence="1">
    <location>
        <begin position="2133"/>
        <end position="2160"/>
    </location>
</feature>
<feature type="compositionally biased region" description="Low complexity" evidence="2">
    <location>
        <begin position="518"/>
        <end position="527"/>
    </location>
</feature>
<feature type="region of interest" description="Disordered" evidence="2">
    <location>
        <begin position="2400"/>
        <end position="2461"/>
    </location>
</feature>
<feature type="region of interest" description="Disordered" evidence="2">
    <location>
        <begin position="1446"/>
        <end position="1527"/>
    </location>
</feature>
<keyword evidence="5" id="KW-1185">Reference proteome</keyword>
<dbReference type="Proteomes" id="UP000820818">
    <property type="component" value="Linkage Group LG6"/>
</dbReference>
<feature type="region of interest" description="Disordered" evidence="2">
    <location>
        <begin position="1822"/>
        <end position="1875"/>
    </location>
</feature>
<feature type="region of interest" description="Disordered" evidence="2">
    <location>
        <begin position="911"/>
        <end position="1021"/>
    </location>
</feature>
<feature type="compositionally biased region" description="Polar residues" evidence="2">
    <location>
        <begin position="1459"/>
        <end position="1480"/>
    </location>
</feature>
<dbReference type="Pfam" id="PF25541">
    <property type="entry name" value="TBCA_PH"/>
    <property type="match status" value="1"/>
</dbReference>
<feature type="region of interest" description="Disordered" evidence="2">
    <location>
        <begin position="623"/>
        <end position="647"/>
    </location>
</feature>
<reference evidence="4 5" key="1">
    <citation type="submission" date="2022-05" db="EMBL/GenBank/DDBJ databases">
        <title>A multi-omics perspective on studying reproductive biology in Daphnia sinensis.</title>
        <authorList>
            <person name="Jia J."/>
        </authorList>
    </citation>
    <scope>NUCLEOTIDE SEQUENCE [LARGE SCALE GENOMIC DNA]</scope>
    <source>
        <strain evidence="4 5">WSL</strain>
    </source>
</reference>
<accession>A0AAD5PUS8</accession>
<feature type="compositionally biased region" description="Basic and acidic residues" evidence="2">
    <location>
        <begin position="500"/>
        <end position="513"/>
    </location>
</feature>
<keyword evidence="1" id="KW-0175">Coiled coil</keyword>
<feature type="region of interest" description="Disordered" evidence="2">
    <location>
        <begin position="1231"/>
        <end position="1264"/>
    </location>
</feature>
<dbReference type="EMBL" id="WJBH02000006">
    <property type="protein sequence ID" value="KAI9557429.1"/>
    <property type="molecule type" value="Genomic_DNA"/>
</dbReference>
<feature type="compositionally biased region" description="Low complexity" evidence="2">
    <location>
        <begin position="1645"/>
        <end position="1659"/>
    </location>
</feature>
<feature type="compositionally biased region" description="Pro residues" evidence="2">
    <location>
        <begin position="1628"/>
        <end position="1644"/>
    </location>
</feature>
<feature type="region of interest" description="Disordered" evidence="2">
    <location>
        <begin position="2273"/>
        <end position="2292"/>
    </location>
</feature>
<feature type="compositionally biased region" description="Basic and acidic residues" evidence="2">
    <location>
        <begin position="932"/>
        <end position="944"/>
    </location>
</feature>
<feature type="region of interest" description="Disordered" evidence="2">
    <location>
        <begin position="1133"/>
        <end position="1152"/>
    </location>
</feature>
<feature type="compositionally biased region" description="Polar residues" evidence="2">
    <location>
        <begin position="1501"/>
        <end position="1519"/>
    </location>
</feature>
<feature type="compositionally biased region" description="Polar residues" evidence="2">
    <location>
        <begin position="89"/>
        <end position="102"/>
    </location>
</feature>
<feature type="compositionally biased region" description="Polar residues" evidence="2">
    <location>
        <begin position="1822"/>
        <end position="1835"/>
    </location>
</feature>
<feature type="region of interest" description="Disordered" evidence="2">
    <location>
        <begin position="232"/>
        <end position="258"/>
    </location>
</feature>
<feature type="region of interest" description="Disordered" evidence="2">
    <location>
        <begin position="468"/>
        <end position="540"/>
    </location>
</feature>
<proteinExistence type="predicted"/>
<feature type="compositionally biased region" description="Polar residues" evidence="2">
    <location>
        <begin position="469"/>
        <end position="483"/>
    </location>
</feature>
<feature type="compositionally biased region" description="Polar residues" evidence="2">
    <location>
        <begin position="30"/>
        <end position="46"/>
    </location>
</feature>
<feature type="compositionally biased region" description="Pro residues" evidence="2">
    <location>
        <begin position="1083"/>
        <end position="1094"/>
    </location>
</feature>
<feature type="compositionally biased region" description="Pro residues" evidence="2">
    <location>
        <begin position="1743"/>
        <end position="1755"/>
    </location>
</feature>
<feature type="compositionally biased region" description="Polar residues" evidence="2">
    <location>
        <begin position="1862"/>
        <end position="1872"/>
    </location>
</feature>
<feature type="compositionally biased region" description="Polar residues" evidence="2">
    <location>
        <begin position="285"/>
        <end position="303"/>
    </location>
</feature>
<dbReference type="PANTHER" id="PTHR12752:SF9">
    <property type="entry name" value="KRAMER, ISOFORM I"/>
    <property type="match status" value="1"/>
</dbReference>
<feature type="region of interest" description="Disordered" evidence="2">
    <location>
        <begin position="1702"/>
        <end position="1781"/>
    </location>
</feature>
<evidence type="ECO:0000259" key="3">
    <source>
        <dbReference type="Pfam" id="PF25541"/>
    </source>
</evidence>
<evidence type="ECO:0000256" key="2">
    <source>
        <dbReference type="SAM" id="MobiDB-lite"/>
    </source>
</evidence>
<evidence type="ECO:0000313" key="5">
    <source>
        <dbReference type="Proteomes" id="UP000820818"/>
    </source>
</evidence>
<feature type="compositionally biased region" description="Low complexity" evidence="2">
    <location>
        <begin position="1250"/>
        <end position="1264"/>
    </location>
</feature>
<feature type="compositionally biased region" description="Low complexity" evidence="2">
    <location>
        <begin position="2282"/>
        <end position="2292"/>
    </location>
</feature>
<feature type="compositionally biased region" description="Basic and acidic residues" evidence="2">
    <location>
        <begin position="2331"/>
        <end position="2359"/>
    </location>
</feature>
<dbReference type="PANTHER" id="PTHR12752">
    <property type="entry name" value="PHOSPHOINOSITOL 3-PHOSPHATE-BINDING PROTEIN"/>
    <property type="match status" value="1"/>
</dbReference>
<gene>
    <name evidence="4" type="ORF">GHT06_017257</name>
</gene>
<feature type="region of interest" description="Disordered" evidence="2">
    <location>
        <begin position="1299"/>
        <end position="1407"/>
    </location>
</feature>
<evidence type="ECO:0000313" key="4">
    <source>
        <dbReference type="EMBL" id="KAI9557429.1"/>
    </source>
</evidence>
<feature type="compositionally biased region" description="Polar residues" evidence="2">
    <location>
        <begin position="62"/>
        <end position="74"/>
    </location>
</feature>
<sequence>MIQWMNALSLAAILQDSKSLSITAELNRSQLDESTSSGSVALNGSRRSSKAVAENKGVDASFDSTAPDQPTGQRQPLYANAPPKPRRALNTSRDSYCSSSPDRSPERPAVLASSTPAAVGAAGSSAFESQGNNRTPTPSSAMYGHHQQVAVRQMQRGSQFHNGSRVWPHHQKQQHQQPHVQQRPVSAEVTTLMQQQHQTMMRHRNSPHQPQAERRTPDAYGRFKTEYEDVYNNSSTASSTNSPQMPAAGASTATPSSKGFVVAHRSEVARRVPPRPHSVDFLQYPNVSSTPPLQQQPSDYWSSEQKYAQQVRQSVMRNYPRDHQPTDNVHVTPKEPEQQQTQQTIRRVVRDPAEISRDVKESALWSYVQAAGQAHSSGAHHRPPTKTNMSASQENLMAEESLAIYNPCEGQLQQQLFHRSASARLPKMAKQQPDLLNSSLADHPLELDNKRTEQREESMKRLLEWKQRMLQSPLTRKSGNSVISGGSGARSSERSTPTTADRDAPSPRMRIDSPLHPQQQQQQQQQQPSPIQLTDYGNAGMGNFATMRRTVARAAQDLLHQEQVYQQQQQQQEQQQEQQQPTPLNVAFRASLKRPAANEKIKIQLDEEADVRKEFTYEYVLTEPSREGDGASCQEPEDPVPKVSWPRPSLMREKSSAVADLRARSESPSANRILFLKDVQEAQQMSPLKARPKPPPKPSLHDLQQAFQIKRNGLMTHHHMMMLEEDQLLMEQQQRLSYAESLPESLAGFAATIVSEDGMSPCPFEQTVSPLISECDWPHNTTGTGSSPAPLPDLMSLASVASGQLRSRSRSCGGSVHAPSENLYMNTQMAEQEADQSGSASVMEDHYLPMTSTKLVSARSPPPLPAANHYHFEENAYVEMTDNGKIKISPPGGAASNRGCNGKPSSVFAGVFDPSYRSPESPRYSEITECPSAERDQQEEDQPHYEFIYKASSQSEPVYMEVPQSGEEEEEEEKKGKKDEGADELRKADGNGEKEEDPESNAIQERQTSSALDTSAMEEMDDGGRSLELIITPPRHPRFSISDTFRPASYFLRLETIPATEENGLDDQVYGQSDDQSDGELVSPPPIPTSPPPTDHQHHHLHHRPPIHHSRSQSLDTSQDYFQGRTSRNSIASELNHSVCGRPPSDLSQRRRPLTIVRSLEDLLVDSSDDHLAALTSAHNTSRISNAFQGSTQSLASNGMRNADSWNQPLYENVSQPVGGHVRQASRISIASNTSRRMSSSPAGSIHLEQQQQQAQPQQQRSRLGSVLSLNSNSSSVCRSEQSAGAPYYYSDLLGKTAPTPPDASLEDGNCSLRSSSSRSAQTQAARQAYQHSMDRLRTVQKRSSPQDSTSKMGSVSNLECHHTSAQTPTSSGQSRPEPRQLLETLRKQNQQQQQQYKRAQTPDLLANHPEQDSFYYANGRGTATVRPSAAGDVMRRVRSLEGLLDEDANRSVPRSEWTDPQPNRSSVASHASYMTNGSNGHVHPPAAAEAPRYARDPTTRSHATKTLPSSARSPQGSASGDFVGGEFSPWDEDQLWRDKLRRASIRHTRSMDMLDEIHHDHQDTANQTNGKSHLPAEEDCYERLLQYSATLERTKRGQTYLDGYIWDEVEQRFREPGCTKSQKEAPGLPPLPPPPPLVPPPNHATPSNNNNNNSASHPFLGEGLPPPAFEIDREKLRQWDLMSTAAVPSSAVALPDNQAINKEGGRRPAADSSSTNTTKAVHSKSPVPPSSSDAISRTTTSPSPPTQPPPPVPSTPIQAIRPSPFHQPVTPDLVRTPGGSSPVDAVAAGLNHATTGAAGKAINGLKVAYSQSGLTGKVSSSLVTTQQPPSSNQMVPGEIYHSDTDVPPKKGKLPPMIGHDQPSSHNGNRQPGDNKVQLSAGDLLGRTHEELVLLLIQLRRQSSALVKARDACLLEMESQVKLAALDISHRQECLIKTGELKHHVKELEKQLEKLKPMISLVDNMVKLGSSMSPQRHKKLPKPETNTAVKRNLTPMLHQQQQPKFQSSPYEPPAYSNVQQRNATMVFHSTPNRAADNDANAFYGSSVQGWQEAQISQLESKHHQLAQLEKFVREEGAAIHRLTRNQQVLRLAIRGIRQQTNAALQNADYGEVERCRQQQLFLERELSQIHSLLALSSKRLEDAAVEISRIEREISSLHQQLHRVGANNRQHLQSGAGGHSLNRSNNGREMAWLEAELNRVQQHVSQLQNKRQELSAQVNCLTSADYFLDLDESFNSTGTAKRKPISTWCETDLDSLNTIDRLTRNQDPSAMYFNAGGGSQHYQQEQEQQQEQQYQYDDHTMPVDISEADERMKRYYGIVPKQQPPAPSAADKAEIRTVRIVKRESEKRQRDKTKSRYDDSSFGMDELAEEDQAHGSSNGFYGEDPIMDDPVLSQFSHVLTLPRRGSKRDEQGKRSLSQRNSIAMTETPADARTQPPGPDQWKGSLRPRRNMSSRMTQGRARDDVDLQRALRFHHPFAPDVVRSTITQAIRINEKTIDNILCAPDKIVIPERYVPEQEVEELGEEEKQKRLKKTESIRRMLTGYSTGVDLPRPPSIAATNDIVELSEAKQLLAKERQQRDHFIGLNQMLVEEIKEKSKMAAAPSLSMESQFAA</sequence>
<dbReference type="InterPro" id="IPR057971">
    <property type="entry name" value="PKHA4-7_TBCA"/>
</dbReference>
<feature type="compositionally biased region" description="Low complexity" evidence="2">
    <location>
        <begin position="914"/>
        <end position="925"/>
    </location>
</feature>
<feature type="region of interest" description="Disordered" evidence="2">
    <location>
        <begin position="374"/>
        <end position="393"/>
    </location>
</feature>
<feature type="compositionally biased region" description="Basic and acidic residues" evidence="2">
    <location>
        <begin position="973"/>
        <end position="993"/>
    </location>
</feature>
<protein>
    <recommendedName>
        <fullName evidence="3">Pleckstrin homology domain-containing protein</fullName>
    </recommendedName>
</protein>
<feature type="compositionally biased region" description="Polar residues" evidence="2">
    <location>
        <begin position="2414"/>
        <end position="2424"/>
    </location>
</feature>
<feature type="region of interest" description="Disordered" evidence="2">
    <location>
        <begin position="1062"/>
        <end position="1120"/>
    </location>
</feature>